<dbReference type="Proteomes" id="UP000198635">
    <property type="component" value="Unassembled WGS sequence"/>
</dbReference>
<name>A0A1I3Q2Y8_9BACT</name>
<gene>
    <name evidence="1" type="ORF">SAMN04488082_102198</name>
</gene>
<sequence length="162" mass="18661">METVRQEAKNAHLCPRGHVATICIRAFKGRRDVLVHLFRPDWNPEETGYDWSELVQEDPDTDPTTRRGDSRAVLLESFTREEMDQIVEYLANRYADRLTRISINSLEFPLPAGLLPLSSMPEGKDIGRIRFEIVPRYPLPFAVHGLYDLSQHKPMDQGMTQP</sequence>
<dbReference type="EMBL" id="FORX01000002">
    <property type="protein sequence ID" value="SFJ28208.1"/>
    <property type="molecule type" value="Genomic_DNA"/>
</dbReference>
<reference evidence="2" key="1">
    <citation type="submission" date="2016-10" db="EMBL/GenBank/DDBJ databases">
        <authorList>
            <person name="Varghese N."/>
            <person name="Submissions S."/>
        </authorList>
    </citation>
    <scope>NUCLEOTIDE SEQUENCE [LARGE SCALE GENOMIC DNA]</scope>
    <source>
        <strain evidence="2">DSM 5918</strain>
    </source>
</reference>
<dbReference type="OrthoDB" id="5470971at2"/>
<dbReference type="STRING" id="52560.SAMN04488082_102198"/>
<dbReference type="RefSeq" id="WP_092372666.1">
    <property type="nucleotide sequence ID" value="NZ_FORX01000002.1"/>
</dbReference>
<evidence type="ECO:0000313" key="1">
    <source>
        <dbReference type="EMBL" id="SFJ28208.1"/>
    </source>
</evidence>
<keyword evidence="2" id="KW-1185">Reference proteome</keyword>
<protein>
    <submittedName>
        <fullName evidence="1">Uncharacterized protein</fullName>
    </submittedName>
</protein>
<organism evidence="1 2">
    <name type="scientific">Desulfomicrobium apsheronum</name>
    <dbReference type="NCBI Taxonomy" id="52560"/>
    <lineage>
        <taxon>Bacteria</taxon>
        <taxon>Pseudomonadati</taxon>
        <taxon>Thermodesulfobacteriota</taxon>
        <taxon>Desulfovibrionia</taxon>
        <taxon>Desulfovibrionales</taxon>
        <taxon>Desulfomicrobiaceae</taxon>
        <taxon>Desulfomicrobium</taxon>
    </lineage>
</organism>
<accession>A0A1I3Q2Y8</accession>
<evidence type="ECO:0000313" key="2">
    <source>
        <dbReference type="Proteomes" id="UP000198635"/>
    </source>
</evidence>
<dbReference type="AlphaFoldDB" id="A0A1I3Q2Y8"/>
<proteinExistence type="predicted"/>